<organism evidence="7 8">
    <name type="scientific">Hyalangium minutum</name>
    <dbReference type="NCBI Taxonomy" id="394096"/>
    <lineage>
        <taxon>Bacteria</taxon>
        <taxon>Pseudomonadati</taxon>
        <taxon>Myxococcota</taxon>
        <taxon>Myxococcia</taxon>
        <taxon>Myxococcales</taxon>
        <taxon>Cystobacterineae</taxon>
        <taxon>Archangiaceae</taxon>
        <taxon>Hyalangium</taxon>
    </lineage>
</organism>
<keyword evidence="3" id="KW-0418">Kinase</keyword>
<feature type="compositionally biased region" description="Pro residues" evidence="5">
    <location>
        <begin position="461"/>
        <end position="473"/>
    </location>
</feature>
<keyword evidence="4" id="KW-0067">ATP-binding</keyword>
<dbReference type="CDD" id="cd14014">
    <property type="entry name" value="STKc_PknB_like"/>
    <property type="match status" value="1"/>
</dbReference>
<sequence length="558" mass="60689">MNIGRYEVIRKLATGGMAEVFLAKVAGPFGFEKTLVVKRILPHLADEPAFVEMFLAEAKLVAQLNHPHIVQIFDFGEAEGAYFVAMEYIDGPNLRTLLKHARTRQPHLRPTLCAKMIAAACEGLAYAHDFHDPVTRRPLNLIHRDISPDNILLSRQGALKVADFGIAKATGHGPMTQEGVLKGKLPYMSPEHLRGKRLDRRADVYALGLVLYELLTCRKPFDVTTEAGLLRAIIEDPFIPAEERRPDLPEHLQQILDRALAKDRDERYPDCLSFQADLERFAASEGETLGSLHIARLITHLEADTAQPLPTPPPSFPTTRDFRSMEDPLTLPRDPTVSSRPHARAPGSLPQSTGVLDEATSFEQKMRSRGRIQVAASILAVLLFAGGGGYLLSHGRGAVPPRPATASDAGPDLADAGIAHAEAKHEPAPTQPLAPPVLQDAADAGAAATPPVLILDAGPAPFSPPKPAAPRPKSPLLTQQPTGKTVAGTGFVEFRVVPYATVLLDGQELGTTPFDRVEVSAGRHTVRLVNQTFPKTETRTIYVRPGEQVVVKHNFETQ</sequence>
<feature type="domain" description="Protein kinase" evidence="6">
    <location>
        <begin position="6"/>
        <end position="282"/>
    </location>
</feature>
<dbReference type="RefSeq" id="WP_075306449.1">
    <property type="nucleotide sequence ID" value="NZ_JMCB01000023.1"/>
</dbReference>
<protein>
    <recommendedName>
        <fullName evidence="6">Protein kinase domain-containing protein</fullName>
    </recommendedName>
</protein>
<evidence type="ECO:0000256" key="3">
    <source>
        <dbReference type="ARBA" id="ARBA00022777"/>
    </source>
</evidence>
<dbReference type="Gene3D" id="1.10.510.10">
    <property type="entry name" value="Transferase(Phosphotransferase) domain 1"/>
    <property type="match status" value="1"/>
</dbReference>
<dbReference type="PROSITE" id="PS00109">
    <property type="entry name" value="PROTEIN_KINASE_TYR"/>
    <property type="match status" value="1"/>
</dbReference>
<dbReference type="InterPro" id="IPR011009">
    <property type="entry name" value="Kinase-like_dom_sf"/>
</dbReference>
<evidence type="ECO:0000259" key="6">
    <source>
        <dbReference type="PROSITE" id="PS50011"/>
    </source>
</evidence>
<dbReference type="PANTHER" id="PTHR43289:SF6">
    <property type="entry name" value="SERINE_THREONINE-PROTEIN KINASE NEKL-3"/>
    <property type="match status" value="1"/>
</dbReference>
<dbReference type="Gene3D" id="3.30.200.20">
    <property type="entry name" value="Phosphorylase Kinase, domain 1"/>
    <property type="match status" value="1"/>
</dbReference>
<feature type="region of interest" description="Disordered" evidence="5">
    <location>
        <begin position="455"/>
        <end position="483"/>
    </location>
</feature>
<dbReference type="GO" id="GO:0005524">
    <property type="term" value="F:ATP binding"/>
    <property type="evidence" value="ECO:0007669"/>
    <property type="project" value="UniProtKB-KW"/>
</dbReference>
<proteinExistence type="predicted"/>
<dbReference type="PATRIC" id="fig|394096.3.peg.8048"/>
<dbReference type="STRING" id="394096.DB31_4315"/>
<evidence type="ECO:0000256" key="4">
    <source>
        <dbReference type="ARBA" id="ARBA00022840"/>
    </source>
</evidence>
<keyword evidence="8" id="KW-1185">Reference proteome</keyword>
<dbReference type="Pfam" id="PF08308">
    <property type="entry name" value="PEGA"/>
    <property type="match status" value="1"/>
</dbReference>
<dbReference type="PROSITE" id="PS50011">
    <property type="entry name" value="PROTEIN_KINASE_DOM"/>
    <property type="match status" value="1"/>
</dbReference>
<dbReference type="InterPro" id="IPR008266">
    <property type="entry name" value="Tyr_kinase_AS"/>
</dbReference>
<dbReference type="GO" id="GO:0004674">
    <property type="term" value="F:protein serine/threonine kinase activity"/>
    <property type="evidence" value="ECO:0007669"/>
    <property type="project" value="TreeGrafter"/>
</dbReference>
<dbReference type="SUPFAM" id="SSF56112">
    <property type="entry name" value="Protein kinase-like (PK-like)"/>
    <property type="match status" value="1"/>
</dbReference>
<accession>A0A085W3E6</accession>
<evidence type="ECO:0000256" key="2">
    <source>
        <dbReference type="ARBA" id="ARBA00022741"/>
    </source>
</evidence>
<evidence type="ECO:0000313" key="7">
    <source>
        <dbReference type="EMBL" id="KFE62209.1"/>
    </source>
</evidence>
<evidence type="ECO:0000256" key="5">
    <source>
        <dbReference type="SAM" id="MobiDB-lite"/>
    </source>
</evidence>
<evidence type="ECO:0000313" key="8">
    <source>
        <dbReference type="Proteomes" id="UP000028725"/>
    </source>
</evidence>
<dbReference type="OrthoDB" id="9801841at2"/>
<feature type="region of interest" description="Disordered" evidence="5">
    <location>
        <begin position="304"/>
        <end position="356"/>
    </location>
</feature>
<evidence type="ECO:0000256" key="1">
    <source>
        <dbReference type="ARBA" id="ARBA00022679"/>
    </source>
</evidence>
<dbReference type="AlphaFoldDB" id="A0A085W3E6"/>
<keyword evidence="2" id="KW-0547">Nucleotide-binding</keyword>
<dbReference type="PANTHER" id="PTHR43289">
    <property type="entry name" value="MITOGEN-ACTIVATED PROTEIN KINASE KINASE KINASE 20-RELATED"/>
    <property type="match status" value="1"/>
</dbReference>
<dbReference type="Proteomes" id="UP000028725">
    <property type="component" value="Unassembled WGS sequence"/>
</dbReference>
<dbReference type="InterPro" id="IPR000719">
    <property type="entry name" value="Prot_kinase_dom"/>
</dbReference>
<dbReference type="InterPro" id="IPR013229">
    <property type="entry name" value="PEGA"/>
</dbReference>
<keyword evidence="1" id="KW-0808">Transferase</keyword>
<gene>
    <name evidence="7" type="ORF">DB31_4315</name>
</gene>
<comment type="caution">
    <text evidence="7">The sequence shown here is derived from an EMBL/GenBank/DDBJ whole genome shotgun (WGS) entry which is preliminary data.</text>
</comment>
<reference evidence="7 8" key="1">
    <citation type="submission" date="2014-04" db="EMBL/GenBank/DDBJ databases">
        <title>Genome assembly of Hyalangium minutum DSM 14724.</title>
        <authorList>
            <person name="Sharma G."/>
            <person name="Subramanian S."/>
        </authorList>
    </citation>
    <scope>NUCLEOTIDE SEQUENCE [LARGE SCALE GENOMIC DNA]</scope>
    <source>
        <strain evidence="7 8">DSM 14724</strain>
    </source>
</reference>
<dbReference type="Pfam" id="PF00069">
    <property type="entry name" value="Pkinase"/>
    <property type="match status" value="1"/>
</dbReference>
<name>A0A085W3E6_9BACT</name>
<dbReference type="EMBL" id="JMCB01000023">
    <property type="protein sequence ID" value="KFE62209.1"/>
    <property type="molecule type" value="Genomic_DNA"/>
</dbReference>